<evidence type="ECO:0000313" key="3">
    <source>
        <dbReference type="Proteomes" id="UP001595844"/>
    </source>
</evidence>
<organism evidence="2 3">
    <name type="scientific">Nocardia halotolerans</name>
    <dbReference type="NCBI Taxonomy" id="1755878"/>
    <lineage>
        <taxon>Bacteria</taxon>
        <taxon>Bacillati</taxon>
        <taxon>Actinomycetota</taxon>
        <taxon>Actinomycetes</taxon>
        <taxon>Mycobacteriales</taxon>
        <taxon>Nocardiaceae</taxon>
        <taxon>Nocardia</taxon>
    </lineage>
</organism>
<keyword evidence="3" id="KW-1185">Reference proteome</keyword>
<dbReference type="Proteomes" id="UP001595844">
    <property type="component" value="Unassembled WGS sequence"/>
</dbReference>
<dbReference type="EMBL" id="JBHSDL010000014">
    <property type="protein sequence ID" value="MFC4375736.1"/>
    <property type="molecule type" value="Genomic_DNA"/>
</dbReference>
<gene>
    <name evidence="2" type="ORF">ACFO5K_16670</name>
</gene>
<dbReference type="RefSeq" id="WP_378562924.1">
    <property type="nucleotide sequence ID" value="NZ_JBHSDL010000014.1"/>
</dbReference>
<name>A0ABV8VIZ2_9NOCA</name>
<reference evidence="3" key="1">
    <citation type="journal article" date="2019" name="Int. J. Syst. Evol. Microbiol.">
        <title>The Global Catalogue of Microorganisms (GCM) 10K type strain sequencing project: providing services to taxonomists for standard genome sequencing and annotation.</title>
        <authorList>
            <consortium name="The Broad Institute Genomics Platform"/>
            <consortium name="The Broad Institute Genome Sequencing Center for Infectious Disease"/>
            <person name="Wu L."/>
            <person name="Ma J."/>
        </authorList>
    </citation>
    <scope>NUCLEOTIDE SEQUENCE [LARGE SCALE GENOMIC DNA]</scope>
    <source>
        <strain evidence="3">IBRC-M 10490</strain>
    </source>
</reference>
<sequence>MTHLIPVTLEHTLADLTRALDAMREAGFITTTPATPTFDAPESSDPVTGSLEEFS</sequence>
<accession>A0ABV8VIZ2</accession>
<evidence type="ECO:0000313" key="2">
    <source>
        <dbReference type="EMBL" id="MFC4375736.1"/>
    </source>
</evidence>
<protein>
    <submittedName>
        <fullName evidence="2">Uncharacterized protein</fullName>
    </submittedName>
</protein>
<comment type="caution">
    <text evidence="2">The sequence shown here is derived from an EMBL/GenBank/DDBJ whole genome shotgun (WGS) entry which is preliminary data.</text>
</comment>
<proteinExistence type="predicted"/>
<evidence type="ECO:0000256" key="1">
    <source>
        <dbReference type="SAM" id="MobiDB-lite"/>
    </source>
</evidence>
<feature type="region of interest" description="Disordered" evidence="1">
    <location>
        <begin position="31"/>
        <end position="55"/>
    </location>
</feature>